<dbReference type="CDD" id="cd00303">
    <property type="entry name" value="retropepsin_like"/>
    <property type="match status" value="1"/>
</dbReference>
<dbReference type="PANTHER" id="PTHR33067:SF32">
    <property type="entry name" value="ASPARTIC PEPTIDASE DDI1-TYPE DOMAIN-CONTAINING PROTEIN"/>
    <property type="match status" value="1"/>
</dbReference>
<name>Q6UUL4_ORYSJ</name>
<feature type="region of interest" description="Disordered" evidence="1">
    <location>
        <begin position="364"/>
        <end position="406"/>
    </location>
</feature>
<evidence type="ECO:0000313" key="2">
    <source>
        <dbReference type="EMBL" id="AAQ56360.1"/>
    </source>
</evidence>
<dbReference type="Gene3D" id="2.40.70.10">
    <property type="entry name" value="Acid Proteases"/>
    <property type="match status" value="1"/>
</dbReference>
<dbReference type="PANTHER" id="PTHR33067">
    <property type="entry name" value="RNA-DIRECTED DNA POLYMERASE-RELATED"/>
    <property type="match status" value="1"/>
</dbReference>
<protein>
    <submittedName>
        <fullName evidence="2">Uncharacterized protein</fullName>
    </submittedName>
</protein>
<reference evidence="2" key="1">
    <citation type="journal article" date="2004" name="Nat. Genet.">
        <title>Sequencing of a rice centromere uncovers active genes.</title>
        <authorList>
            <person name="Nagaki K."/>
            <person name="Cheng Z."/>
            <person name="Ouyang S."/>
            <person name="Talbert P.B."/>
            <person name="Kim M."/>
            <person name="Jones K.M."/>
            <person name="Henikoff S."/>
            <person name="Buell C.R."/>
            <person name="Jiang J."/>
        </authorList>
    </citation>
    <scope>NUCLEOTIDE SEQUENCE</scope>
</reference>
<accession>Q6UUL4</accession>
<proteinExistence type="predicted"/>
<gene>
    <name evidence="2" type="ORF">OSJNBa0017M13.8</name>
</gene>
<sequence>MAQASPFCGKPDEDANAHLQQFLEICSTYTIKGVSPDTVRLRLFPFSFSGERSSGSMPTLLLSIPGTNALRHSSRNSSRWAKPMPFVEGFQVSSRQGMSLFRKHGNDYRSHSGNDCPGTHEEAMYMGNNNNGYHPQGGQGWNQPCPYYQGEKTVPQEYWDTRLLPFSERSRKPSVDEQFARFVEVIQKIHINVPLLDTIQMPTYARYLKDKLNNKRPLPTEVVKLTEQCSNIILHKLPKKKEDPGCPTITCSIGAQQFDQALCDLGANVSVMPKDVFDKLNFTVWAPTPMHLQLANSSVRYPAGIAEDVPVKIRDFFIPVGFVVLDTDTGKETPLILGALSLAPISWRRKQRCPGTLVKPPIRAKKLEQLAQKKPPSAPKPKKVWREKPKTPAPSPPETIENPQTELDGEIEDGISFHFFREEFTLTWKGLSTLLGFHDSCKIDLQKGISGFEKNRFREDISGAPICKKPRTNDIHNPTLRLMHKWIAMTRFPRGDMRPIRGDELIIMFAMVRKIKIAPVKCMIRQWLESIKFSAPVECTSLNTRIAKGLGVVSDQIAFISAARPCIDEAYLVQGHILKHGVDGSLIYFFPGCTNEIPLPNVVYHLYNCRELTIPLQTIEESRAGGAYRETRNMTRNELECSSSSTPCRCMRQVGSQLGMHPDGPKLDVTVSESQPGQVPVRTSGMRLMTSSGGTINLPDQVVCLHLQVNGAQVPLVGTWVKSLGEWTPLH</sequence>
<organism evidence="2">
    <name type="scientific">Oryza sativa subsp. japonica</name>
    <name type="common">Rice</name>
    <dbReference type="NCBI Taxonomy" id="39947"/>
    <lineage>
        <taxon>Eukaryota</taxon>
        <taxon>Viridiplantae</taxon>
        <taxon>Streptophyta</taxon>
        <taxon>Embryophyta</taxon>
        <taxon>Tracheophyta</taxon>
        <taxon>Spermatophyta</taxon>
        <taxon>Magnoliopsida</taxon>
        <taxon>Liliopsida</taxon>
        <taxon>Poales</taxon>
        <taxon>Poaceae</taxon>
        <taxon>BOP clade</taxon>
        <taxon>Oryzoideae</taxon>
        <taxon>Oryzeae</taxon>
        <taxon>Oryzinae</taxon>
        <taxon>Oryza</taxon>
        <taxon>Oryza sativa</taxon>
    </lineage>
</organism>
<dbReference type="InterPro" id="IPR021109">
    <property type="entry name" value="Peptidase_aspartic_dom_sf"/>
</dbReference>
<dbReference type="SUPFAM" id="SSF50630">
    <property type="entry name" value="Acid proteases"/>
    <property type="match status" value="1"/>
</dbReference>
<dbReference type="EMBL" id="AY360386">
    <property type="protein sequence ID" value="AAQ56360.1"/>
    <property type="molecule type" value="Genomic_DNA"/>
</dbReference>
<evidence type="ECO:0000256" key="1">
    <source>
        <dbReference type="SAM" id="MobiDB-lite"/>
    </source>
</evidence>
<dbReference type="AlphaFoldDB" id="Q6UUL4"/>